<sequence>MRFTKSPIYLLAASSLLFTSAFAADSAAMTLPGPLPTPDAAKQSSDINDESPLNPEPELKKRAIVDAPPDSVPKVPTQVSPVMTVWVQGVQVLYTQTFPPTPDPWPAPKSGEIGLGTLKGEIGKTTTIKARSLPTDGPEAMFARQCRTLECRKNVENLDKRDEESDA</sequence>
<dbReference type="AlphaFoldDB" id="C5FMC1"/>
<dbReference type="GO" id="GO:0031505">
    <property type="term" value="P:fungal-type cell wall organization"/>
    <property type="evidence" value="ECO:0007669"/>
    <property type="project" value="InterPro"/>
</dbReference>
<evidence type="ECO:0000313" key="4">
    <source>
        <dbReference type="Proteomes" id="UP000002035"/>
    </source>
</evidence>
<gene>
    <name evidence="3" type="ORF">MCYG_03843</name>
</gene>
<dbReference type="GeneID" id="9229661"/>
<organism evidence="3 4">
    <name type="scientific">Arthroderma otae (strain ATCC MYA-4605 / CBS 113480)</name>
    <name type="common">Microsporum canis</name>
    <dbReference type="NCBI Taxonomy" id="554155"/>
    <lineage>
        <taxon>Eukaryota</taxon>
        <taxon>Fungi</taxon>
        <taxon>Dikarya</taxon>
        <taxon>Ascomycota</taxon>
        <taxon>Pezizomycotina</taxon>
        <taxon>Eurotiomycetes</taxon>
        <taxon>Eurotiomycetidae</taxon>
        <taxon>Onygenales</taxon>
        <taxon>Arthrodermataceae</taxon>
        <taxon>Microsporum</taxon>
    </lineage>
</organism>
<evidence type="ECO:0000256" key="2">
    <source>
        <dbReference type="SAM" id="SignalP"/>
    </source>
</evidence>
<keyword evidence="2" id="KW-0732">Signal</keyword>
<dbReference type="Proteomes" id="UP000002035">
    <property type="component" value="Unassembled WGS sequence"/>
</dbReference>
<keyword evidence="4" id="KW-1185">Reference proteome</keyword>
<dbReference type="eggNOG" id="ENOG502T3HX">
    <property type="taxonomic scope" value="Eukaryota"/>
</dbReference>
<evidence type="ECO:0000313" key="3">
    <source>
        <dbReference type="EMBL" id="EEQ31024.1"/>
    </source>
</evidence>
<reference evidence="4" key="1">
    <citation type="journal article" date="2012" name="MBio">
        <title>Comparative genome analysis of Trichophyton rubrum and related dermatophytes reveals candidate genes involved in infection.</title>
        <authorList>
            <person name="Martinez D.A."/>
            <person name="Oliver B.G."/>
            <person name="Graeser Y."/>
            <person name="Goldberg J.M."/>
            <person name="Li W."/>
            <person name="Martinez-Rossi N.M."/>
            <person name="Monod M."/>
            <person name="Shelest E."/>
            <person name="Barton R.C."/>
            <person name="Birch E."/>
            <person name="Brakhage A.A."/>
            <person name="Chen Z."/>
            <person name="Gurr S.J."/>
            <person name="Heiman D."/>
            <person name="Heitman J."/>
            <person name="Kosti I."/>
            <person name="Rossi A."/>
            <person name="Saif S."/>
            <person name="Samalova M."/>
            <person name="Saunders C.W."/>
            <person name="Shea T."/>
            <person name="Summerbell R.C."/>
            <person name="Xu J."/>
            <person name="Young S."/>
            <person name="Zeng Q."/>
            <person name="Birren B.W."/>
            <person name="Cuomo C.A."/>
            <person name="White T.C."/>
        </authorList>
    </citation>
    <scope>NUCLEOTIDE SEQUENCE [LARGE SCALE GENOMIC DNA]</scope>
    <source>
        <strain evidence="4">ATCC MYA-4605 / CBS 113480</strain>
    </source>
</reference>
<feature type="region of interest" description="Disordered" evidence="1">
    <location>
        <begin position="32"/>
        <end position="58"/>
    </location>
</feature>
<dbReference type="OrthoDB" id="5406216at2759"/>
<proteinExistence type="predicted"/>
<accession>C5FMC1</accession>
<dbReference type="VEuPathDB" id="FungiDB:MCYG_03843"/>
<dbReference type="HOGENOM" id="CLU_1611992_0_0_1"/>
<evidence type="ECO:0000256" key="1">
    <source>
        <dbReference type="SAM" id="MobiDB-lite"/>
    </source>
</evidence>
<feature type="chain" id="PRO_5002951541" evidence="2">
    <location>
        <begin position="24"/>
        <end position="167"/>
    </location>
</feature>
<dbReference type="RefSeq" id="XP_002848337.1">
    <property type="nucleotide sequence ID" value="XM_002848291.1"/>
</dbReference>
<dbReference type="OMA" id="MFARQCR"/>
<dbReference type="InterPro" id="IPR031452">
    <property type="entry name" value="Kre1"/>
</dbReference>
<feature type="signal peptide" evidence="2">
    <location>
        <begin position="1"/>
        <end position="23"/>
    </location>
</feature>
<dbReference type="Pfam" id="PF17056">
    <property type="entry name" value="KRE1"/>
    <property type="match status" value="1"/>
</dbReference>
<name>C5FMC1_ARTOC</name>
<protein>
    <submittedName>
        <fullName evidence="3">Uncharacterized protein</fullName>
    </submittedName>
</protein>
<dbReference type="EMBL" id="DS995703">
    <property type="protein sequence ID" value="EEQ31024.1"/>
    <property type="molecule type" value="Genomic_DNA"/>
</dbReference>